<proteinExistence type="predicted"/>
<organism evidence="1 2">
    <name type="scientific">Moniliophthora roreri</name>
    <name type="common">Frosty pod rot fungus</name>
    <name type="synonym">Monilia roreri</name>
    <dbReference type="NCBI Taxonomy" id="221103"/>
    <lineage>
        <taxon>Eukaryota</taxon>
        <taxon>Fungi</taxon>
        <taxon>Dikarya</taxon>
        <taxon>Basidiomycota</taxon>
        <taxon>Agaricomycotina</taxon>
        <taxon>Agaricomycetes</taxon>
        <taxon>Agaricomycetidae</taxon>
        <taxon>Agaricales</taxon>
        <taxon>Marasmiineae</taxon>
        <taxon>Marasmiaceae</taxon>
        <taxon>Moniliophthora</taxon>
    </lineage>
</organism>
<dbReference type="AlphaFoldDB" id="A0A0W0FJR7"/>
<dbReference type="Proteomes" id="UP000054988">
    <property type="component" value="Unassembled WGS sequence"/>
</dbReference>
<dbReference type="EMBL" id="LATX01001895">
    <property type="protein sequence ID" value="KTB36496.1"/>
    <property type="molecule type" value="Genomic_DNA"/>
</dbReference>
<reference evidence="1 2" key="1">
    <citation type="submission" date="2015-12" db="EMBL/GenBank/DDBJ databases">
        <title>Draft genome sequence of Moniliophthora roreri, the causal agent of frosty pod rot of cacao.</title>
        <authorList>
            <person name="Aime M.C."/>
            <person name="Diaz-Valderrama J.R."/>
            <person name="Kijpornyongpan T."/>
            <person name="Phillips-Mora W."/>
        </authorList>
    </citation>
    <scope>NUCLEOTIDE SEQUENCE [LARGE SCALE GENOMIC DNA]</scope>
    <source>
        <strain evidence="1 2">MCA 2952</strain>
    </source>
</reference>
<protein>
    <submittedName>
        <fullName evidence="1">Uncharacterized protein</fullName>
    </submittedName>
</protein>
<evidence type="ECO:0000313" key="2">
    <source>
        <dbReference type="Proteomes" id="UP000054988"/>
    </source>
</evidence>
<gene>
    <name evidence="1" type="ORF">WG66_10915</name>
</gene>
<accession>A0A0W0FJR7</accession>
<evidence type="ECO:0000313" key="1">
    <source>
        <dbReference type="EMBL" id="KTB36496.1"/>
    </source>
</evidence>
<name>A0A0W0FJR7_MONRR</name>
<sequence>MFIIKPCLLLGIPKHQ</sequence>
<comment type="caution">
    <text evidence="1">The sequence shown here is derived from an EMBL/GenBank/DDBJ whole genome shotgun (WGS) entry which is preliminary data.</text>
</comment>